<feature type="domain" description="Flavodoxin-like" evidence="4">
    <location>
        <begin position="4"/>
        <end position="148"/>
    </location>
</feature>
<evidence type="ECO:0000256" key="3">
    <source>
        <dbReference type="ARBA" id="ARBA00022643"/>
    </source>
</evidence>
<dbReference type="GO" id="GO:0016491">
    <property type="term" value="F:oxidoreductase activity"/>
    <property type="evidence" value="ECO:0007669"/>
    <property type="project" value="TreeGrafter"/>
</dbReference>
<keyword evidence="3" id="KW-0288">FMN</keyword>
<dbReference type="NCBIfam" id="NF005989">
    <property type="entry name" value="PRK08105.1"/>
    <property type="match status" value="1"/>
</dbReference>
<evidence type="ECO:0000256" key="2">
    <source>
        <dbReference type="ARBA" id="ARBA00022630"/>
    </source>
</evidence>
<dbReference type="Gene3D" id="3.40.50.360">
    <property type="match status" value="1"/>
</dbReference>
<evidence type="ECO:0000313" key="5">
    <source>
        <dbReference type="EMBL" id="ODC03813.1"/>
    </source>
</evidence>
<dbReference type="GO" id="GO:0050660">
    <property type="term" value="F:flavin adenine dinucleotide binding"/>
    <property type="evidence" value="ECO:0007669"/>
    <property type="project" value="TreeGrafter"/>
</dbReference>
<dbReference type="Pfam" id="PF00258">
    <property type="entry name" value="Flavodoxin_1"/>
    <property type="match status" value="1"/>
</dbReference>
<accession>A0A1E2VA62</accession>
<organism evidence="5 6">
    <name type="scientific">Terasakiispira papahanaumokuakeensis</name>
    <dbReference type="NCBI Taxonomy" id="197479"/>
    <lineage>
        <taxon>Bacteria</taxon>
        <taxon>Pseudomonadati</taxon>
        <taxon>Pseudomonadota</taxon>
        <taxon>Gammaproteobacteria</taxon>
        <taxon>Oceanospirillales</taxon>
        <taxon>Terasakiispira</taxon>
    </lineage>
</organism>
<comment type="cofactor">
    <cofactor evidence="1">
        <name>FMN</name>
        <dbReference type="ChEBI" id="CHEBI:58210"/>
    </cofactor>
</comment>
<evidence type="ECO:0000313" key="6">
    <source>
        <dbReference type="Proteomes" id="UP000094291"/>
    </source>
</evidence>
<dbReference type="PROSITE" id="PS50902">
    <property type="entry name" value="FLAVODOXIN_LIKE"/>
    <property type="match status" value="1"/>
</dbReference>
<dbReference type="Proteomes" id="UP000094291">
    <property type="component" value="Unassembled WGS sequence"/>
</dbReference>
<gene>
    <name evidence="5" type="ORF">BFW38_09930</name>
</gene>
<keyword evidence="6" id="KW-1185">Reference proteome</keyword>
<dbReference type="RefSeq" id="WP_068998363.1">
    <property type="nucleotide sequence ID" value="NZ_MDTQ01000001.1"/>
</dbReference>
<dbReference type="GO" id="GO:0010181">
    <property type="term" value="F:FMN binding"/>
    <property type="evidence" value="ECO:0007669"/>
    <property type="project" value="InterPro"/>
</dbReference>
<proteinExistence type="predicted"/>
<dbReference type="OrthoDB" id="359268at2"/>
<dbReference type="AlphaFoldDB" id="A0A1E2VA62"/>
<sequence>MSKVLIAVGTVYGGASEVAEQASALLQAQGIEALVTETPDIPALNDSEALLVITSTTGSGDLPDNIAPFFAAISSEYPPLTGKPFGVIALGDSSYGESFCQAGRRFEALLDDLGAKSLQSRLEIDAIEFFQPTDASEAWLKAWRDALVAFLP</sequence>
<dbReference type="PANTHER" id="PTHR19384">
    <property type="entry name" value="NITRIC OXIDE SYNTHASE-RELATED"/>
    <property type="match status" value="1"/>
</dbReference>
<keyword evidence="2" id="KW-0285">Flavoprotein</keyword>
<reference evidence="5 6" key="1">
    <citation type="submission" date="2016-08" db="EMBL/GenBank/DDBJ databases">
        <authorList>
            <person name="Seilhamer J.J."/>
        </authorList>
    </citation>
    <scope>NUCLEOTIDE SEQUENCE [LARGE SCALE GENOMIC DNA]</scope>
    <source>
        <strain evidence="5 6">PH27A</strain>
    </source>
</reference>
<dbReference type="InterPro" id="IPR008254">
    <property type="entry name" value="Flavodoxin/NO_synth"/>
</dbReference>
<evidence type="ECO:0000256" key="1">
    <source>
        <dbReference type="ARBA" id="ARBA00001917"/>
    </source>
</evidence>
<name>A0A1E2VA62_9GAMM</name>
<dbReference type="STRING" id="197479.BFW38_09930"/>
<dbReference type="InterPro" id="IPR029039">
    <property type="entry name" value="Flavoprotein-like_sf"/>
</dbReference>
<dbReference type="SUPFAM" id="SSF52218">
    <property type="entry name" value="Flavoproteins"/>
    <property type="match status" value="1"/>
</dbReference>
<dbReference type="EMBL" id="MDTQ01000001">
    <property type="protein sequence ID" value="ODC03813.1"/>
    <property type="molecule type" value="Genomic_DNA"/>
</dbReference>
<protein>
    <recommendedName>
        <fullName evidence="4">Flavodoxin-like domain-containing protein</fullName>
    </recommendedName>
</protein>
<evidence type="ECO:0000259" key="4">
    <source>
        <dbReference type="PROSITE" id="PS50902"/>
    </source>
</evidence>
<dbReference type="PANTHER" id="PTHR19384:SF128">
    <property type="entry name" value="NADPH OXIDOREDUCTASE A"/>
    <property type="match status" value="1"/>
</dbReference>
<comment type="caution">
    <text evidence="5">The sequence shown here is derived from an EMBL/GenBank/DDBJ whole genome shotgun (WGS) entry which is preliminary data.</text>
</comment>
<dbReference type="GO" id="GO:0005829">
    <property type="term" value="C:cytosol"/>
    <property type="evidence" value="ECO:0007669"/>
    <property type="project" value="TreeGrafter"/>
</dbReference>